<dbReference type="STRING" id="416943.SAMN05445871_1885"/>
<dbReference type="Proteomes" id="UP000199120">
    <property type="component" value="Unassembled WGS sequence"/>
</dbReference>
<keyword evidence="1" id="KW-0472">Membrane</keyword>
<evidence type="ECO:0000256" key="1">
    <source>
        <dbReference type="SAM" id="Phobius"/>
    </source>
</evidence>
<reference evidence="4" key="1">
    <citation type="submission" date="2016-10" db="EMBL/GenBank/DDBJ databases">
        <authorList>
            <person name="Varghese N."/>
            <person name="Submissions S."/>
        </authorList>
    </citation>
    <scope>NUCLEOTIDE SEQUENCE [LARGE SCALE GENOMIC DNA]</scope>
    <source>
        <strain evidence="4">LMG 26416</strain>
    </source>
</reference>
<dbReference type="EMBL" id="FOAJ01000003">
    <property type="protein sequence ID" value="SEK71246.1"/>
    <property type="molecule type" value="Genomic_DNA"/>
</dbReference>
<name>A0A1H7J9I3_9BURK</name>
<protein>
    <submittedName>
        <fullName evidence="3">Tripartite tricarboxylate transporter TctB family protein</fullName>
    </submittedName>
</protein>
<dbReference type="Pfam" id="PF07331">
    <property type="entry name" value="TctB"/>
    <property type="match status" value="1"/>
</dbReference>
<organism evidence="3 4">
    <name type="scientific">Paraburkholderia caballeronis</name>
    <dbReference type="NCBI Taxonomy" id="416943"/>
    <lineage>
        <taxon>Bacteria</taxon>
        <taxon>Pseudomonadati</taxon>
        <taxon>Pseudomonadota</taxon>
        <taxon>Betaproteobacteria</taxon>
        <taxon>Burkholderiales</taxon>
        <taxon>Burkholderiaceae</taxon>
        <taxon>Paraburkholderia</taxon>
    </lineage>
</organism>
<feature type="transmembrane region" description="Helical" evidence="1">
    <location>
        <begin position="124"/>
        <end position="144"/>
    </location>
</feature>
<evidence type="ECO:0000259" key="2">
    <source>
        <dbReference type="Pfam" id="PF07331"/>
    </source>
</evidence>
<feature type="transmembrane region" description="Helical" evidence="1">
    <location>
        <begin position="84"/>
        <end position="112"/>
    </location>
</feature>
<feature type="transmembrane region" description="Helical" evidence="1">
    <location>
        <begin position="12"/>
        <end position="31"/>
    </location>
</feature>
<evidence type="ECO:0000313" key="3">
    <source>
        <dbReference type="EMBL" id="SEK71246.1"/>
    </source>
</evidence>
<dbReference type="OrthoDB" id="8965982at2"/>
<dbReference type="InterPro" id="IPR009936">
    <property type="entry name" value="DUF1468"/>
</dbReference>
<keyword evidence="1" id="KW-1133">Transmembrane helix</keyword>
<keyword evidence="1" id="KW-0812">Transmembrane</keyword>
<proteinExistence type="predicted"/>
<feature type="transmembrane region" description="Helical" evidence="1">
    <location>
        <begin position="43"/>
        <end position="63"/>
    </location>
</feature>
<dbReference type="RefSeq" id="WP_090544277.1">
    <property type="nucleotide sequence ID" value="NZ_FNSR01000001.1"/>
</dbReference>
<sequence>MQKLAGGNRKEYLAGGLMVVTGLGAMARGMSYNVGTLTAMGPGFFPVALGVLMAVIGAAIVVVTRLSTPREKEARLPPEWKAWACILAGIAAFVVVGKYGGLVPATLAVVFISAMGDRGNTWKSALTLAVSMTVLAVVVFWWALQLQFPLFSWG</sequence>
<gene>
    <name evidence="3" type="ORF">SAMN05192542_103190</name>
</gene>
<evidence type="ECO:0000313" key="4">
    <source>
        <dbReference type="Proteomes" id="UP000199120"/>
    </source>
</evidence>
<accession>A0A1H7J9I3</accession>
<keyword evidence="4" id="KW-1185">Reference proteome</keyword>
<dbReference type="AlphaFoldDB" id="A0A1H7J9I3"/>
<feature type="domain" description="DUF1468" evidence="2">
    <location>
        <begin position="15"/>
        <end position="149"/>
    </location>
</feature>